<name>A0A1L1PGF9_HYDIT</name>
<dbReference type="NCBIfam" id="TIGR00787">
    <property type="entry name" value="dctP"/>
    <property type="match status" value="1"/>
</dbReference>
<comment type="similarity">
    <text evidence="2">Belongs to the bacterial solute-binding protein 7 family.</text>
</comment>
<dbReference type="AlphaFoldDB" id="A0A1L1PGF9"/>
<evidence type="ECO:0000256" key="1">
    <source>
        <dbReference type="ARBA" id="ARBA00004196"/>
    </source>
</evidence>
<evidence type="ECO:0000313" key="7">
    <source>
        <dbReference type="Proteomes" id="UP000028878"/>
    </source>
</evidence>
<dbReference type="Gene3D" id="3.40.190.170">
    <property type="entry name" value="Bacterial extracellular solute-binding protein, family 7"/>
    <property type="match status" value="1"/>
</dbReference>
<feature type="signal peptide" evidence="5">
    <location>
        <begin position="1"/>
        <end position="22"/>
    </location>
</feature>
<keyword evidence="4 5" id="KW-0732">Signal</keyword>
<gene>
    <name evidence="6" type="ORF">BN948_03485</name>
</gene>
<dbReference type="Proteomes" id="UP000028878">
    <property type="component" value="Unassembled WGS sequence"/>
</dbReference>
<dbReference type="InterPro" id="IPR018389">
    <property type="entry name" value="DctP_fam"/>
</dbReference>
<dbReference type="GO" id="GO:0055085">
    <property type="term" value="P:transmembrane transport"/>
    <property type="evidence" value="ECO:0007669"/>
    <property type="project" value="InterPro"/>
</dbReference>
<dbReference type="RefSeq" id="WP_035622909.1">
    <property type="nucleotide sequence ID" value="NZ_CCAE010000034.1"/>
</dbReference>
<dbReference type="PANTHER" id="PTHR33376:SF4">
    <property type="entry name" value="SIALIC ACID-BINDING PERIPLASMIC PROTEIN SIAP"/>
    <property type="match status" value="1"/>
</dbReference>
<reference evidence="7" key="2">
    <citation type="submission" date="2014-11" db="EMBL/GenBank/DDBJ databases">
        <title>Draft genome sequence of Hydrogenophaga intermedia S1.</title>
        <authorList>
            <person name="Gan H.M."/>
            <person name="Chew T.H."/>
            <person name="Stolz A."/>
        </authorList>
    </citation>
    <scope>NUCLEOTIDE SEQUENCE [LARGE SCALE GENOMIC DNA]</scope>
    <source>
        <strain evidence="7">S1</strain>
    </source>
</reference>
<evidence type="ECO:0000256" key="4">
    <source>
        <dbReference type="ARBA" id="ARBA00022729"/>
    </source>
</evidence>
<reference evidence="7" key="1">
    <citation type="submission" date="2014-02" db="EMBL/GenBank/DDBJ databases">
        <authorList>
            <person name="Gan H."/>
        </authorList>
    </citation>
    <scope>NUCLEOTIDE SEQUENCE [LARGE SCALE GENOMIC DNA]</scope>
    <source>
        <strain evidence="7">S1</strain>
    </source>
</reference>
<evidence type="ECO:0000256" key="3">
    <source>
        <dbReference type="ARBA" id="ARBA00022448"/>
    </source>
</evidence>
<feature type="chain" id="PRO_5009681379" evidence="5">
    <location>
        <begin position="23"/>
        <end position="334"/>
    </location>
</feature>
<evidence type="ECO:0000256" key="5">
    <source>
        <dbReference type="SAM" id="SignalP"/>
    </source>
</evidence>
<dbReference type="InterPro" id="IPR038404">
    <property type="entry name" value="TRAP_DctP_sf"/>
</dbReference>
<evidence type="ECO:0000256" key="2">
    <source>
        <dbReference type="ARBA" id="ARBA00009023"/>
    </source>
</evidence>
<keyword evidence="7" id="KW-1185">Reference proteome</keyword>
<proteinExistence type="inferred from homology"/>
<accession>A0A1L1PGF9</accession>
<comment type="subcellular location">
    <subcellularLocation>
        <location evidence="1">Cell envelope</location>
    </subcellularLocation>
</comment>
<dbReference type="NCBIfam" id="NF037995">
    <property type="entry name" value="TRAP_S1"/>
    <property type="match status" value="1"/>
</dbReference>
<sequence length="334" mass="36788" precursor="true">MKFKTLAAVMGLALALPLAAHAQKTLKYAHFQPAKDDQPKHVAALAFKEHVEKATKGSIKVEIFPAGQFGKDQPTMEALRLGTLEMAVAHDGAIGTVHKPIGVLGIPFLYDNHEHAWRVYDSAWLKGFSDDMVKKTGIRALGFADNGVRHFTNSLRPIQTPADMKGMKIRIQPSPVFKALVESLGASASAIPWGELPTALQQKVVDGQENGVTNILAASLYQHQKYATLDGHVWSVHGYLVSDRFYTRLTDVERKAVDEGVQKAMAIHRKMTAEQDNNAKKILEGVGMQVYVPTAAQIAEFRKLAQPPVRQWAESEIGKDYVDALFKAVEATRK</sequence>
<dbReference type="EMBL" id="CCAE010000034">
    <property type="protein sequence ID" value="CDN89048.1"/>
    <property type="molecule type" value="Genomic_DNA"/>
</dbReference>
<protein>
    <submittedName>
        <fullName evidence="6">TRAP dicarboxylate transporter, DctP subunit</fullName>
    </submittedName>
</protein>
<dbReference type="PIRSF" id="PIRSF006470">
    <property type="entry name" value="DctB"/>
    <property type="match status" value="1"/>
</dbReference>
<dbReference type="PANTHER" id="PTHR33376">
    <property type="match status" value="1"/>
</dbReference>
<keyword evidence="3" id="KW-0813">Transport</keyword>
<dbReference type="Pfam" id="PF03480">
    <property type="entry name" value="DctP"/>
    <property type="match status" value="1"/>
</dbReference>
<organism evidence="6 7">
    <name type="scientific">Hydrogenophaga intermedia</name>
    <dbReference type="NCBI Taxonomy" id="65786"/>
    <lineage>
        <taxon>Bacteria</taxon>
        <taxon>Pseudomonadati</taxon>
        <taxon>Pseudomonadota</taxon>
        <taxon>Betaproteobacteria</taxon>
        <taxon>Burkholderiales</taxon>
        <taxon>Comamonadaceae</taxon>
        <taxon>Hydrogenophaga</taxon>
    </lineage>
</organism>
<dbReference type="InterPro" id="IPR004682">
    <property type="entry name" value="TRAP_DctP"/>
</dbReference>
<dbReference type="GO" id="GO:0030288">
    <property type="term" value="C:outer membrane-bounded periplasmic space"/>
    <property type="evidence" value="ECO:0007669"/>
    <property type="project" value="InterPro"/>
</dbReference>
<evidence type="ECO:0000313" key="6">
    <source>
        <dbReference type="EMBL" id="CDN89048.1"/>
    </source>
</evidence>